<dbReference type="AlphaFoldDB" id="A0A318JUP5"/>
<dbReference type="RefSeq" id="WP_040742977.1">
    <property type="nucleotide sequence ID" value="NZ_QJKF01000020.1"/>
</dbReference>
<protein>
    <submittedName>
        <fullName evidence="1">Uncharacterized protein</fullName>
    </submittedName>
</protein>
<accession>A0A318JUP5</accession>
<evidence type="ECO:0000313" key="2">
    <source>
        <dbReference type="Proteomes" id="UP000247569"/>
    </source>
</evidence>
<keyword evidence="2" id="KW-1185">Reference proteome</keyword>
<dbReference type="Proteomes" id="UP000247569">
    <property type="component" value="Unassembled WGS sequence"/>
</dbReference>
<dbReference type="OrthoDB" id="4560608at2"/>
<name>A0A318JUP5_9NOCA</name>
<evidence type="ECO:0000313" key="1">
    <source>
        <dbReference type="EMBL" id="PXX56265.1"/>
    </source>
</evidence>
<reference evidence="1 2" key="1">
    <citation type="submission" date="2018-05" db="EMBL/GenBank/DDBJ databases">
        <title>Genomic Encyclopedia of Type Strains, Phase IV (KMG-IV): sequencing the most valuable type-strain genomes for metagenomic binning, comparative biology and taxonomic classification.</title>
        <authorList>
            <person name="Goeker M."/>
        </authorList>
    </citation>
    <scope>NUCLEOTIDE SEQUENCE [LARGE SCALE GENOMIC DNA]</scope>
    <source>
        <strain evidence="1 2">DSM 44704</strain>
    </source>
</reference>
<sequence length="59" mass="6429">MSRPPAATDVTRVATARARIANVRRRLLDTAAFGKSLTPDQLEHLAAELGETLRVLTDD</sequence>
<gene>
    <name evidence="1" type="ORF">DFR70_1206</name>
</gene>
<dbReference type="Pfam" id="PF19901">
    <property type="entry name" value="DUF6374"/>
    <property type="match status" value="1"/>
</dbReference>
<proteinExistence type="predicted"/>
<dbReference type="InterPro" id="IPR045954">
    <property type="entry name" value="DUF6374"/>
</dbReference>
<comment type="caution">
    <text evidence="1">The sequence shown here is derived from an EMBL/GenBank/DDBJ whole genome shotgun (WGS) entry which is preliminary data.</text>
</comment>
<organism evidence="1 2">
    <name type="scientific">Nocardia tenerifensis</name>
    <dbReference type="NCBI Taxonomy" id="228006"/>
    <lineage>
        <taxon>Bacteria</taxon>
        <taxon>Bacillati</taxon>
        <taxon>Actinomycetota</taxon>
        <taxon>Actinomycetes</taxon>
        <taxon>Mycobacteriales</taxon>
        <taxon>Nocardiaceae</taxon>
        <taxon>Nocardia</taxon>
    </lineage>
</organism>
<dbReference type="EMBL" id="QJKF01000020">
    <property type="protein sequence ID" value="PXX56265.1"/>
    <property type="molecule type" value="Genomic_DNA"/>
</dbReference>